<dbReference type="SUPFAM" id="SSF52402">
    <property type="entry name" value="Adenine nucleotide alpha hydrolases-like"/>
    <property type="match status" value="1"/>
</dbReference>
<dbReference type="PANTHER" id="PTHR43284:SF1">
    <property type="entry name" value="ASPARAGINE SYNTHETASE"/>
    <property type="match status" value="1"/>
</dbReference>
<dbReference type="SUPFAM" id="SSF56235">
    <property type="entry name" value="N-terminal nucleophile aminohydrolases (Ntn hydrolases)"/>
    <property type="match status" value="1"/>
</dbReference>
<dbReference type="InterPro" id="IPR051786">
    <property type="entry name" value="ASN_synthetase/amidase"/>
</dbReference>
<evidence type="ECO:0000256" key="3">
    <source>
        <dbReference type="ARBA" id="ARBA00048741"/>
    </source>
</evidence>
<evidence type="ECO:0000256" key="1">
    <source>
        <dbReference type="ARBA" id="ARBA00005187"/>
    </source>
</evidence>
<dbReference type="InterPro" id="IPR029055">
    <property type="entry name" value="Ntn_hydrolases_N"/>
</dbReference>
<organism evidence="4 5">
    <name type="scientific">Salinimicrobium flavum</name>
    <dbReference type="NCBI Taxonomy" id="1737065"/>
    <lineage>
        <taxon>Bacteria</taxon>
        <taxon>Pseudomonadati</taxon>
        <taxon>Bacteroidota</taxon>
        <taxon>Flavobacteriia</taxon>
        <taxon>Flavobacteriales</taxon>
        <taxon>Flavobacteriaceae</taxon>
        <taxon>Salinimicrobium</taxon>
    </lineage>
</organism>
<protein>
    <recommendedName>
        <fullName evidence="2">asparagine synthase (glutamine-hydrolyzing)</fullName>
        <ecNumber evidence="2">6.3.5.4</ecNumber>
    </recommendedName>
</protein>
<dbReference type="Gene3D" id="3.40.50.620">
    <property type="entry name" value="HUPs"/>
    <property type="match status" value="1"/>
</dbReference>
<comment type="caution">
    <text evidence="4">The sequence shown here is derived from an EMBL/GenBank/DDBJ whole genome shotgun (WGS) entry which is preliminary data.</text>
</comment>
<dbReference type="RefSeq" id="WP_380751057.1">
    <property type="nucleotide sequence ID" value="NZ_JBHULT010000008.1"/>
</dbReference>
<sequence>MKKFLITNNTELTPEQLPQGLFQHQIENFSVITESVIPPEKIDNKIISVDGYLRDLNKEVHEKKEQEKSVIEALSGEWPLPSNITGSFSAILIVVQEKLVNLSTDLIGLYPLYYRIDSNKFFFSNSIILLGAISGAEMDPTGILQRSLGPDFANQGSRTILKNCKRLLPGERRKYDLEGNLISIQFDNSLYSDLSDANQNHNLVKGYWEAYKREVEYCLNNANSVNLALSGGVDSRITLGAISDSKKLTCYTFGSIKNYETKIAARLAKLKAASFQNCYRPELYFPTSEILYKYTWGTEALELCSWLEITESVEKKVKEPLLLGELCEALPGRKIARYSTRKFRQKNFLKYYVKNDDYHLEKSSSEAFEQWKQKKLRNYLIYFHEKNLLRFDFDFDFEVVREELAADLNEVFERIEVHNLPYVELYDELFSWYTYTRMHLSKQLLVVSNKFDAFSPAMSLQMLRKTSNLHPNLRLNYRFINKLFKNTEELRKFRKVPTSQAPFVSQNAPDFLKFASWGLRSKVDQALIRHMMKTKNPKKRYRLLKSINWARVYQNSDLEKILEGYFRDNYLGKAYVQGIKNQALERRDLKQWPFANINIIGAAALNAELHLISTLRKAREV</sequence>
<gene>
    <name evidence="4" type="ORF">ACFSTG_08465</name>
</gene>
<proteinExistence type="predicted"/>
<dbReference type="EC" id="6.3.5.4" evidence="2"/>
<reference evidence="5" key="1">
    <citation type="journal article" date="2019" name="Int. J. Syst. Evol. Microbiol.">
        <title>The Global Catalogue of Microorganisms (GCM) 10K type strain sequencing project: providing services to taxonomists for standard genome sequencing and annotation.</title>
        <authorList>
            <consortium name="The Broad Institute Genomics Platform"/>
            <consortium name="The Broad Institute Genome Sequencing Center for Infectious Disease"/>
            <person name="Wu L."/>
            <person name="Ma J."/>
        </authorList>
    </citation>
    <scope>NUCLEOTIDE SEQUENCE [LARGE SCALE GENOMIC DNA]</scope>
    <source>
        <strain evidence="5">KCTC 42585</strain>
    </source>
</reference>
<name>A0ABW5IXW1_9FLAO</name>
<evidence type="ECO:0000313" key="5">
    <source>
        <dbReference type="Proteomes" id="UP001597468"/>
    </source>
</evidence>
<evidence type="ECO:0000256" key="2">
    <source>
        <dbReference type="ARBA" id="ARBA00012737"/>
    </source>
</evidence>
<dbReference type="InterPro" id="IPR014729">
    <property type="entry name" value="Rossmann-like_a/b/a_fold"/>
</dbReference>
<comment type="pathway">
    <text evidence="1">Amino-acid biosynthesis; L-asparagine biosynthesis; L-asparagine from L-aspartate (L-Gln route): step 1/1.</text>
</comment>
<evidence type="ECO:0000313" key="4">
    <source>
        <dbReference type="EMBL" id="MFD2517922.1"/>
    </source>
</evidence>
<dbReference type="Proteomes" id="UP001597468">
    <property type="component" value="Unassembled WGS sequence"/>
</dbReference>
<accession>A0ABW5IXW1</accession>
<dbReference type="EMBL" id="JBHULT010000008">
    <property type="protein sequence ID" value="MFD2517922.1"/>
    <property type="molecule type" value="Genomic_DNA"/>
</dbReference>
<dbReference type="Gene3D" id="3.60.20.10">
    <property type="entry name" value="Glutamine Phosphoribosylpyrophosphate, subunit 1, domain 1"/>
    <property type="match status" value="1"/>
</dbReference>
<keyword evidence="5" id="KW-1185">Reference proteome</keyword>
<comment type="catalytic activity">
    <reaction evidence="3">
        <text>L-aspartate + L-glutamine + ATP + H2O = L-asparagine + L-glutamate + AMP + diphosphate + H(+)</text>
        <dbReference type="Rhea" id="RHEA:12228"/>
        <dbReference type="ChEBI" id="CHEBI:15377"/>
        <dbReference type="ChEBI" id="CHEBI:15378"/>
        <dbReference type="ChEBI" id="CHEBI:29985"/>
        <dbReference type="ChEBI" id="CHEBI:29991"/>
        <dbReference type="ChEBI" id="CHEBI:30616"/>
        <dbReference type="ChEBI" id="CHEBI:33019"/>
        <dbReference type="ChEBI" id="CHEBI:58048"/>
        <dbReference type="ChEBI" id="CHEBI:58359"/>
        <dbReference type="ChEBI" id="CHEBI:456215"/>
        <dbReference type="EC" id="6.3.5.4"/>
    </reaction>
</comment>
<dbReference type="PANTHER" id="PTHR43284">
    <property type="entry name" value="ASPARAGINE SYNTHETASE (GLUTAMINE-HYDROLYZING)"/>
    <property type="match status" value="1"/>
</dbReference>